<dbReference type="SUPFAM" id="SSF56524">
    <property type="entry name" value="Oxidoreductase molybdopterin-binding domain"/>
    <property type="match status" value="1"/>
</dbReference>
<feature type="domain" description="Oxidoreductase molybdopterin-binding" evidence="3">
    <location>
        <begin position="298"/>
        <end position="449"/>
    </location>
</feature>
<dbReference type="InterPro" id="IPR005066">
    <property type="entry name" value="MoCF_OxRdtse_dimer"/>
</dbReference>
<feature type="domain" description="Moybdenum cofactor oxidoreductase dimerisation" evidence="4">
    <location>
        <begin position="469"/>
        <end position="552"/>
    </location>
</feature>
<dbReference type="Proteomes" id="UP001165584">
    <property type="component" value="Unassembled WGS sequence"/>
</dbReference>
<accession>A0ABT2GT80</accession>
<dbReference type="Pfam" id="PF03404">
    <property type="entry name" value="Mo-co_dimer"/>
    <property type="match status" value="1"/>
</dbReference>
<evidence type="ECO:0000259" key="3">
    <source>
        <dbReference type="Pfam" id="PF00174"/>
    </source>
</evidence>
<dbReference type="Gene3D" id="2.60.40.650">
    <property type="match status" value="1"/>
</dbReference>
<dbReference type="InterPro" id="IPR036374">
    <property type="entry name" value="OxRdtase_Mopterin-bd_sf"/>
</dbReference>
<comment type="caution">
    <text evidence="5">The sequence shown here is derived from an EMBL/GenBank/DDBJ whole genome shotgun (WGS) entry which is preliminary data.</text>
</comment>
<feature type="transmembrane region" description="Helical" evidence="2">
    <location>
        <begin position="108"/>
        <end position="126"/>
    </location>
</feature>
<dbReference type="SUPFAM" id="SSF81296">
    <property type="entry name" value="E set domains"/>
    <property type="match status" value="1"/>
</dbReference>
<feature type="transmembrane region" description="Helical" evidence="2">
    <location>
        <begin position="132"/>
        <end position="153"/>
    </location>
</feature>
<feature type="transmembrane region" description="Helical" evidence="2">
    <location>
        <begin position="81"/>
        <end position="101"/>
    </location>
</feature>
<feature type="transmembrane region" description="Helical" evidence="2">
    <location>
        <begin position="224"/>
        <end position="246"/>
    </location>
</feature>
<dbReference type="EMBL" id="JANLCM010000001">
    <property type="protein sequence ID" value="MCS5718144.1"/>
    <property type="molecule type" value="Genomic_DNA"/>
</dbReference>
<organism evidence="5 6">
    <name type="scientific">Herbiconiux aconitum</name>
    <dbReference type="NCBI Taxonomy" id="2970913"/>
    <lineage>
        <taxon>Bacteria</taxon>
        <taxon>Bacillati</taxon>
        <taxon>Actinomycetota</taxon>
        <taxon>Actinomycetes</taxon>
        <taxon>Micrococcales</taxon>
        <taxon>Microbacteriaceae</taxon>
        <taxon>Herbiconiux</taxon>
    </lineage>
</organism>
<dbReference type="PANTHER" id="PTHR19372:SF7">
    <property type="entry name" value="SULFITE OXIDASE, MITOCHONDRIAL"/>
    <property type="match status" value="1"/>
</dbReference>
<keyword evidence="6" id="KW-1185">Reference proteome</keyword>
<sequence length="573" mass="59580">MRATEAPRARTRGVRRLRFAALAALAGVVSAAALLAVAELVALVIARDGSPVLAVGSFVIDIVPRWAKEFAIETFGANDKLFLLASIGAVVVVAAAVAGVLQWLRPPLGAVLIALAGALAVIAIVTRTGATPLASVPTVLGTVVGVVLLTVLVKRLRRWRDAVVTDVPTPASHPVAPSVAPPVAASRRARDGVAPVPASAGSATPGAAGEPGEPRRASVDRRRFLVLTAIVAVGSAVVGTGSRVVAAATSSLAGIREALKIPSARTSVEVPAGAELDVPGLSSLYTSNADFYRVDTALTVPSIDPATWSLTVVGMVDTELTLSFQDLVDLGLDEYSITLTCVSNEVGGELLGTAKWLGVPIRDVLAMAGPQSGADMVLSKSIDGFTASTPLGTLTDDSLDAIFAVSMNGEPLPFEHGFPVRMVVPGLYGYVSATKWVTELKVTTFEADEAYWTPRGYSAEAPIKLSSRIDTPRIDKQVAAGPLKIAGVAWAQTVGIEKVEVSIDNGDWQAATLSTAVNADTWVQWVMDWDATTGTHYVAVRATDKAGNLQIEERAPIAPNGSSGWQRTLITVA</sequence>
<name>A0ABT2GT80_9MICO</name>
<dbReference type="PANTHER" id="PTHR19372">
    <property type="entry name" value="SULFITE REDUCTASE"/>
    <property type="match status" value="1"/>
</dbReference>
<keyword evidence="2" id="KW-0472">Membrane</keyword>
<reference evidence="5" key="1">
    <citation type="submission" date="2022-08" db="EMBL/GenBank/DDBJ databases">
        <authorList>
            <person name="Deng Y."/>
            <person name="Han X.-F."/>
            <person name="Zhang Y.-Q."/>
        </authorList>
    </citation>
    <scope>NUCLEOTIDE SEQUENCE</scope>
    <source>
        <strain evidence="5">CPCC 205763</strain>
    </source>
</reference>
<evidence type="ECO:0000259" key="4">
    <source>
        <dbReference type="Pfam" id="PF03404"/>
    </source>
</evidence>
<evidence type="ECO:0000256" key="1">
    <source>
        <dbReference type="SAM" id="MobiDB-lite"/>
    </source>
</evidence>
<evidence type="ECO:0000313" key="5">
    <source>
        <dbReference type="EMBL" id="MCS5718144.1"/>
    </source>
</evidence>
<keyword evidence="2" id="KW-0812">Transmembrane</keyword>
<feature type="region of interest" description="Disordered" evidence="1">
    <location>
        <begin position="194"/>
        <end position="216"/>
    </location>
</feature>
<dbReference type="Gene3D" id="3.90.420.10">
    <property type="entry name" value="Oxidoreductase, molybdopterin-binding domain"/>
    <property type="match status" value="1"/>
</dbReference>
<feature type="compositionally biased region" description="Low complexity" evidence="1">
    <location>
        <begin position="194"/>
        <end position="211"/>
    </location>
</feature>
<evidence type="ECO:0000313" key="6">
    <source>
        <dbReference type="Proteomes" id="UP001165584"/>
    </source>
</evidence>
<gene>
    <name evidence="5" type="ORF">N1027_08340</name>
</gene>
<evidence type="ECO:0000256" key="2">
    <source>
        <dbReference type="SAM" id="Phobius"/>
    </source>
</evidence>
<dbReference type="RefSeq" id="WP_259506882.1">
    <property type="nucleotide sequence ID" value="NZ_JANLCM010000001.1"/>
</dbReference>
<dbReference type="InterPro" id="IPR000572">
    <property type="entry name" value="OxRdtase_Mopterin-bd_dom"/>
</dbReference>
<dbReference type="Pfam" id="PF00174">
    <property type="entry name" value="Oxidored_molyb"/>
    <property type="match status" value="1"/>
</dbReference>
<dbReference type="InterPro" id="IPR014756">
    <property type="entry name" value="Ig_E-set"/>
</dbReference>
<proteinExistence type="predicted"/>
<keyword evidence="2" id="KW-1133">Transmembrane helix</keyword>
<protein>
    <submittedName>
        <fullName evidence="5">Molybdopterin-dependent oxidoreductase</fullName>
    </submittedName>
</protein>
<feature type="transmembrane region" description="Helical" evidence="2">
    <location>
        <begin position="21"/>
        <end position="46"/>
    </location>
</feature>